<proteinExistence type="predicted"/>
<dbReference type="EMBL" id="MUIO01000273">
    <property type="protein sequence ID" value="ORC44216.1"/>
    <property type="molecule type" value="Genomic_DNA"/>
</dbReference>
<feature type="non-terminal residue" evidence="1">
    <location>
        <position position="62"/>
    </location>
</feature>
<gene>
    <name evidence="1" type="ORF">BZK31_28905</name>
</gene>
<comment type="caution">
    <text evidence="1">The sequence shown here is derived from an EMBL/GenBank/DDBJ whole genome shotgun (WGS) entry which is preliminary data.</text>
</comment>
<reference evidence="2" key="1">
    <citation type="submission" date="2017-02" db="EMBL/GenBank/DDBJ databases">
        <title>Pseudomonas floridae sp. nov., a novel pathogenic bacterial species isolated from tomato.</title>
        <authorList>
            <person name="Timilsina S."/>
            <person name="Vallad G.E."/>
            <person name="Jones J.B."/>
        </authorList>
    </citation>
    <scope>NUCLEOTIDE SEQUENCE [LARGE SCALE GENOMIC DNA]</scope>
    <source>
        <strain evidence="2">GEV388</strain>
    </source>
</reference>
<organism evidence="1 2">
    <name type="scientific">Pseudomonas floridensis</name>
    <dbReference type="NCBI Taxonomy" id="1958950"/>
    <lineage>
        <taxon>Bacteria</taxon>
        <taxon>Pseudomonadati</taxon>
        <taxon>Pseudomonadota</taxon>
        <taxon>Gammaproteobacteria</taxon>
        <taxon>Pseudomonadales</taxon>
        <taxon>Pseudomonadaceae</taxon>
        <taxon>Pseudomonas</taxon>
    </lineage>
</organism>
<dbReference type="AlphaFoldDB" id="A0A1X0MDV7"/>
<keyword evidence="2" id="KW-1185">Reference proteome</keyword>
<evidence type="ECO:0000313" key="2">
    <source>
        <dbReference type="Proteomes" id="UP000192815"/>
    </source>
</evidence>
<protein>
    <submittedName>
        <fullName evidence="1">Uncharacterized protein</fullName>
    </submittedName>
</protein>
<name>A0A1X0MDV7_9PSED</name>
<sequence length="62" mass="7275">MTPNELQHLQDRLKALENENALLKERLSVDGRKAENALALSQERYRFLFDAMDEGFCVIEFF</sequence>
<dbReference type="Proteomes" id="UP000192815">
    <property type="component" value="Unassembled WGS sequence"/>
</dbReference>
<accession>A0A1X0MDV7</accession>
<dbReference type="STRING" id="1958950.BZK31_28905"/>
<dbReference type="RefSeq" id="WP_157900849.1">
    <property type="nucleotide sequence ID" value="NZ_MUIO01000273.1"/>
</dbReference>
<evidence type="ECO:0000313" key="1">
    <source>
        <dbReference type="EMBL" id="ORC44216.1"/>
    </source>
</evidence>
<dbReference type="OrthoDB" id="5401121at2"/>